<evidence type="ECO:0008006" key="10">
    <source>
        <dbReference type="Google" id="ProtNLM"/>
    </source>
</evidence>
<evidence type="ECO:0000259" key="6">
    <source>
        <dbReference type="SMART" id="SM00385"/>
    </source>
</evidence>
<feature type="domain" description="Cyclin C-terminal" evidence="7">
    <location>
        <begin position="238"/>
        <end position="359"/>
    </location>
</feature>
<dbReference type="PIRSF" id="PIRSF001771">
    <property type="entry name" value="Cyclin_A_B_D_E"/>
    <property type="match status" value="1"/>
</dbReference>
<comment type="caution">
    <text evidence="8">The sequence shown here is derived from an EMBL/GenBank/DDBJ whole genome shotgun (WGS) entry which is preliminary data.</text>
</comment>
<reference evidence="8 9" key="1">
    <citation type="journal article" date="2024" name="Insects">
        <title>An Improved Chromosome-Level Genome Assembly of the Firefly Pyrocoelia pectoralis.</title>
        <authorList>
            <person name="Fu X."/>
            <person name="Meyer-Rochow V.B."/>
            <person name="Ballantyne L."/>
            <person name="Zhu X."/>
        </authorList>
    </citation>
    <scope>NUCLEOTIDE SEQUENCE [LARGE SCALE GENOMIC DNA]</scope>
    <source>
        <strain evidence="8">XCY_ONT2</strain>
    </source>
</reference>
<feature type="domain" description="Cyclin-like" evidence="6">
    <location>
        <begin position="145"/>
        <end position="229"/>
    </location>
</feature>
<dbReference type="SMART" id="SM01332">
    <property type="entry name" value="Cyclin_C"/>
    <property type="match status" value="1"/>
</dbReference>
<dbReference type="InterPro" id="IPR036915">
    <property type="entry name" value="Cyclin-like_sf"/>
</dbReference>
<dbReference type="InterPro" id="IPR004367">
    <property type="entry name" value="Cyclin_C-dom"/>
</dbReference>
<evidence type="ECO:0000313" key="8">
    <source>
        <dbReference type="EMBL" id="KAK5647618.1"/>
    </source>
</evidence>
<evidence type="ECO:0000256" key="4">
    <source>
        <dbReference type="RuleBase" id="RU000383"/>
    </source>
</evidence>
<keyword evidence="1" id="KW-0132">Cell division</keyword>
<dbReference type="Pfam" id="PF00134">
    <property type="entry name" value="Cyclin_N"/>
    <property type="match status" value="1"/>
</dbReference>
<protein>
    <recommendedName>
        <fullName evidence="10">Cyclin B</fullName>
    </recommendedName>
</protein>
<dbReference type="InterPro" id="IPR039361">
    <property type="entry name" value="Cyclin"/>
</dbReference>
<name>A0AAN7ZTN6_9COLE</name>
<sequence>MEPNKIISCAANTSTSKYRNVKVAPQRKRILSDTRLLPSPKRDVASPNVKRRPPLGDLNKNVATFNKQSGVSSSKITITSHARTETKLPNQAAYMLFNNDEFHSDICDEYLETMVLHELKKDWKYVSPKGSVKCYQVHSRANVVNWLIKAQEYLNQPSTVFYKTVRLFDTVLAATDVPHNMYQLISFVIMWIVTKFENVHFPTTKKLAKLCNNVYTIEQILKLEKKLLVFFGFDLNVPDTIFYVDFYIIKLNHPSELLYNAVEYILECYILHKTSSTVIASVQAAAAVSLALNLLHPTSQLWDSLSNIVGYYSDIELNDVMQDMLKQIHKVQDPKYECRYPFEKYSAQEKQKVATILLRKLIAS</sequence>
<dbReference type="GO" id="GO:0044772">
    <property type="term" value="P:mitotic cell cycle phase transition"/>
    <property type="evidence" value="ECO:0007669"/>
    <property type="project" value="InterPro"/>
</dbReference>
<dbReference type="GO" id="GO:0016538">
    <property type="term" value="F:cyclin-dependent protein serine/threonine kinase regulator activity"/>
    <property type="evidence" value="ECO:0007669"/>
    <property type="project" value="InterPro"/>
</dbReference>
<accession>A0AAN7ZTN6</accession>
<organism evidence="8 9">
    <name type="scientific">Pyrocoelia pectoralis</name>
    <dbReference type="NCBI Taxonomy" id="417401"/>
    <lineage>
        <taxon>Eukaryota</taxon>
        <taxon>Metazoa</taxon>
        <taxon>Ecdysozoa</taxon>
        <taxon>Arthropoda</taxon>
        <taxon>Hexapoda</taxon>
        <taxon>Insecta</taxon>
        <taxon>Pterygota</taxon>
        <taxon>Neoptera</taxon>
        <taxon>Endopterygota</taxon>
        <taxon>Coleoptera</taxon>
        <taxon>Polyphaga</taxon>
        <taxon>Elateriformia</taxon>
        <taxon>Elateroidea</taxon>
        <taxon>Lampyridae</taxon>
        <taxon>Lampyrinae</taxon>
        <taxon>Pyrocoelia</taxon>
    </lineage>
</organism>
<dbReference type="InterPro" id="IPR006671">
    <property type="entry name" value="Cyclin_N"/>
</dbReference>
<comment type="similarity">
    <text evidence="4">Belongs to the cyclin family.</text>
</comment>
<dbReference type="Gene3D" id="1.10.472.10">
    <property type="entry name" value="Cyclin-like"/>
    <property type="match status" value="2"/>
</dbReference>
<feature type="region of interest" description="Disordered" evidence="5">
    <location>
        <begin position="37"/>
        <end position="61"/>
    </location>
</feature>
<evidence type="ECO:0000256" key="5">
    <source>
        <dbReference type="SAM" id="MobiDB-lite"/>
    </source>
</evidence>
<dbReference type="SMART" id="SM00385">
    <property type="entry name" value="CYCLIN"/>
    <property type="match status" value="1"/>
</dbReference>
<dbReference type="Pfam" id="PF02984">
    <property type="entry name" value="Cyclin_C"/>
    <property type="match status" value="1"/>
</dbReference>
<proteinExistence type="inferred from homology"/>
<dbReference type="Proteomes" id="UP001329430">
    <property type="component" value="Chromosome 2"/>
</dbReference>
<dbReference type="PANTHER" id="PTHR10177">
    <property type="entry name" value="CYCLINS"/>
    <property type="match status" value="1"/>
</dbReference>
<dbReference type="EMBL" id="JAVRBK010000002">
    <property type="protein sequence ID" value="KAK5647618.1"/>
    <property type="molecule type" value="Genomic_DNA"/>
</dbReference>
<gene>
    <name evidence="8" type="ORF">RI129_002510</name>
</gene>
<dbReference type="AlphaFoldDB" id="A0AAN7ZTN6"/>
<evidence type="ECO:0000256" key="1">
    <source>
        <dbReference type="ARBA" id="ARBA00022618"/>
    </source>
</evidence>
<evidence type="ECO:0000313" key="9">
    <source>
        <dbReference type="Proteomes" id="UP001329430"/>
    </source>
</evidence>
<keyword evidence="3" id="KW-0131">Cell cycle</keyword>
<evidence type="ECO:0000256" key="3">
    <source>
        <dbReference type="ARBA" id="ARBA00023306"/>
    </source>
</evidence>
<keyword evidence="9" id="KW-1185">Reference proteome</keyword>
<keyword evidence="2 4" id="KW-0195">Cyclin</keyword>
<dbReference type="SUPFAM" id="SSF47954">
    <property type="entry name" value="Cyclin-like"/>
    <property type="match status" value="2"/>
</dbReference>
<dbReference type="InterPro" id="IPR046965">
    <property type="entry name" value="Cyclin_A/B-like"/>
</dbReference>
<dbReference type="GO" id="GO:0051301">
    <property type="term" value="P:cell division"/>
    <property type="evidence" value="ECO:0007669"/>
    <property type="project" value="UniProtKB-KW"/>
</dbReference>
<dbReference type="InterPro" id="IPR013763">
    <property type="entry name" value="Cyclin-like_dom"/>
</dbReference>
<evidence type="ECO:0000256" key="2">
    <source>
        <dbReference type="ARBA" id="ARBA00023127"/>
    </source>
</evidence>
<evidence type="ECO:0000259" key="7">
    <source>
        <dbReference type="SMART" id="SM01332"/>
    </source>
</evidence>